<dbReference type="PANTHER" id="PTHR33607">
    <property type="entry name" value="ENDONUCLEASE-1"/>
    <property type="match status" value="1"/>
</dbReference>
<keyword evidence="3" id="KW-0378">Hydrolase</keyword>
<keyword evidence="2" id="KW-0540">Nuclease</keyword>
<dbReference type="SUPFAM" id="SSF54060">
    <property type="entry name" value="His-Me finger endonucleases"/>
    <property type="match status" value="1"/>
</dbReference>
<gene>
    <name evidence="6" type="ORF">F4W18_18320</name>
</gene>
<dbReference type="Proteomes" id="UP000322521">
    <property type="component" value="Unassembled WGS sequence"/>
</dbReference>
<feature type="compositionally biased region" description="Basic and acidic residues" evidence="4">
    <location>
        <begin position="194"/>
        <end position="208"/>
    </location>
</feature>
<sequence>MKKTLLTLLIPCAFSVNAAYEQAHDPHVVGTLPKVTCQTTIVEPPIPPGEVYNPDGYYDSALDKSGDELKAALNAIISTGITKLPYTDNSSPDAMDVWKALMITDEDPMDSNNVILMYTGRSQAKDTKDTGSGGDSWNREHSYPKSNGGFNDSRASAYTDIHHLRPTDSSINSERSNLEFDNGGSPTSESPEAGNKKDSDSFEPRDEVKGDVARMMFYMATRYEGKNDDDASNPDLELVASVVDNGTALGNVCRLLEWNIQDPIDDFEFNRNTKIQDIQGNRNPFVDNAQWAESIFRKDCTE</sequence>
<dbReference type="InterPro" id="IPR044925">
    <property type="entry name" value="His-Me_finger_sf"/>
</dbReference>
<evidence type="ECO:0000256" key="4">
    <source>
        <dbReference type="SAM" id="MobiDB-lite"/>
    </source>
</evidence>
<evidence type="ECO:0000256" key="3">
    <source>
        <dbReference type="ARBA" id="ARBA00022801"/>
    </source>
</evidence>
<feature type="chain" id="PRO_5024396213" evidence="5">
    <location>
        <begin position="19"/>
        <end position="302"/>
    </location>
</feature>
<proteinExistence type="inferred from homology"/>
<dbReference type="OrthoDB" id="9800417at2"/>
<feature type="compositionally biased region" description="Polar residues" evidence="4">
    <location>
        <begin position="144"/>
        <end position="156"/>
    </location>
</feature>
<accession>A0A5M9NEP6</accession>
<name>A0A5M9NEP6_9VIBR</name>
<dbReference type="GO" id="GO:0016787">
    <property type="term" value="F:hydrolase activity"/>
    <property type="evidence" value="ECO:0007669"/>
    <property type="project" value="UniProtKB-KW"/>
</dbReference>
<evidence type="ECO:0000313" key="7">
    <source>
        <dbReference type="Proteomes" id="UP000322521"/>
    </source>
</evidence>
<keyword evidence="5" id="KW-0732">Signal</keyword>
<evidence type="ECO:0000256" key="5">
    <source>
        <dbReference type="SAM" id="SignalP"/>
    </source>
</evidence>
<feature type="region of interest" description="Disordered" evidence="4">
    <location>
        <begin position="124"/>
        <end position="208"/>
    </location>
</feature>
<comment type="similarity">
    <text evidence="1">Belongs to the EndA/NucM nuclease family.</text>
</comment>
<feature type="signal peptide" evidence="5">
    <location>
        <begin position="1"/>
        <end position="18"/>
    </location>
</feature>
<dbReference type="GO" id="GO:0004518">
    <property type="term" value="F:nuclease activity"/>
    <property type="evidence" value="ECO:0007669"/>
    <property type="project" value="UniProtKB-KW"/>
</dbReference>
<reference evidence="6 7" key="1">
    <citation type="submission" date="2019-09" db="EMBL/GenBank/DDBJ databases">
        <title>Draft genome sequence of various Type strains from the CCUG.</title>
        <authorList>
            <person name="Pineiro-Iglesias B."/>
            <person name="Tunovic T."/>
            <person name="Unosson C."/>
            <person name="Inganas E."/>
            <person name="Ohlen M."/>
            <person name="Cardew S."/>
            <person name="Jensie-Markopoulos S."/>
            <person name="Salva-Serra F."/>
            <person name="Jaen-Luchoro D."/>
            <person name="Karlsson R."/>
            <person name="Svensson-Stadler L."/>
            <person name="Chun J."/>
            <person name="Moore E."/>
        </authorList>
    </citation>
    <scope>NUCLEOTIDE SEQUENCE [LARGE SCALE GENOMIC DNA]</scope>
    <source>
        <strain evidence="6 7">CCUG 56969T</strain>
    </source>
</reference>
<dbReference type="RefSeq" id="WP_086715765.1">
    <property type="nucleotide sequence ID" value="NZ_AP025492.1"/>
</dbReference>
<organism evidence="6 7">
    <name type="scientific">Vibrio gigantis</name>
    <dbReference type="NCBI Taxonomy" id="296199"/>
    <lineage>
        <taxon>Bacteria</taxon>
        <taxon>Pseudomonadati</taxon>
        <taxon>Pseudomonadota</taxon>
        <taxon>Gammaproteobacteria</taxon>
        <taxon>Vibrionales</taxon>
        <taxon>Vibrionaceae</taxon>
        <taxon>Vibrio</taxon>
    </lineage>
</organism>
<comment type="caution">
    <text evidence="6">The sequence shown here is derived from an EMBL/GenBank/DDBJ whole genome shotgun (WGS) entry which is preliminary data.</text>
</comment>
<evidence type="ECO:0000256" key="2">
    <source>
        <dbReference type="ARBA" id="ARBA00022722"/>
    </source>
</evidence>
<keyword evidence="7" id="KW-1185">Reference proteome</keyword>
<dbReference type="PANTHER" id="PTHR33607:SF2">
    <property type="entry name" value="ENDONUCLEASE-1"/>
    <property type="match status" value="1"/>
</dbReference>
<protein>
    <submittedName>
        <fullName evidence="6">Ribonuclease</fullName>
    </submittedName>
</protein>
<evidence type="ECO:0000313" key="6">
    <source>
        <dbReference type="EMBL" id="KAA8669227.1"/>
    </source>
</evidence>
<dbReference type="Pfam" id="PF04231">
    <property type="entry name" value="Endonuclease_1"/>
    <property type="match status" value="1"/>
</dbReference>
<dbReference type="AlphaFoldDB" id="A0A5M9NEP6"/>
<evidence type="ECO:0000256" key="1">
    <source>
        <dbReference type="ARBA" id="ARBA00006429"/>
    </source>
</evidence>
<dbReference type="InterPro" id="IPR007346">
    <property type="entry name" value="Endonuclease-I"/>
</dbReference>
<dbReference type="EMBL" id="VXJS01000012">
    <property type="protein sequence ID" value="KAA8669227.1"/>
    <property type="molecule type" value="Genomic_DNA"/>
</dbReference>